<dbReference type="GO" id="GO:0030427">
    <property type="term" value="C:site of polarized growth"/>
    <property type="evidence" value="ECO:0007669"/>
    <property type="project" value="TreeGrafter"/>
</dbReference>
<dbReference type="GO" id="GO:0030027">
    <property type="term" value="C:lamellipodium"/>
    <property type="evidence" value="ECO:0007669"/>
    <property type="project" value="TreeGrafter"/>
</dbReference>
<feature type="domain" description="SH3" evidence="10">
    <location>
        <begin position="348"/>
        <end position="407"/>
    </location>
</feature>
<dbReference type="GO" id="GO:0030425">
    <property type="term" value="C:dendrite"/>
    <property type="evidence" value="ECO:0007669"/>
    <property type="project" value="TreeGrafter"/>
</dbReference>
<reference evidence="12" key="1">
    <citation type="journal article" date="2018" name="J. Proteomics">
        <title>Exploring the molecular complexity of Triatoma dimidiata sialome.</title>
        <authorList>
            <person name="Santiago P.B."/>
            <person name="de Araujo C.N."/>
            <person name="Charneau S."/>
            <person name="Bastos I.M.D."/>
            <person name="Assumpcao T.C.F."/>
            <person name="Queiroz R.M.L."/>
            <person name="Praca Y.R."/>
            <person name="Cordeiro T.M."/>
            <person name="Garcia C.H.S."/>
            <person name="da Silva I.G."/>
            <person name="Raiol T."/>
            <person name="Motta F.N."/>
            <person name="de Araujo Oliveira J.V."/>
            <person name="de Sousa M.V."/>
            <person name="Ribeiro J.M.C."/>
            <person name="de Santana J.M."/>
        </authorList>
    </citation>
    <scope>NUCLEOTIDE SEQUENCE</scope>
    <source>
        <strain evidence="12">Santander</strain>
        <tissue evidence="12">Salivary glands</tissue>
    </source>
</reference>
<evidence type="ECO:0000256" key="3">
    <source>
        <dbReference type="ARBA" id="ARBA00022443"/>
    </source>
</evidence>
<dbReference type="PROSITE" id="PS51263">
    <property type="entry name" value="ADF_H"/>
    <property type="match status" value="1"/>
</dbReference>
<dbReference type="GO" id="GO:0045773">
    <property type="term" value="P:positive regulation of axon extension"/>
    <property type="evidence" value="ECO:0007669"/>
    <property type="project" value="TreeGrafter"/>
</dbReference>
<evidence type="ECO:0000256" key="4">
    <source>
        <dbReference type="ARBA" id="ARBA00022490"/>
    </source>
</evidence>
<keyword evidence="4" id="KW-0963">Cytoplasm</keyword>
<dbReference type="Gene3D" id="2.30.30.40">
    <property type="entry name" value="SH3 Domains"/>
    <property type="match status" value="1"/>
</dbReference>
<dbReference type="GO" id="GO:0045211">
    <property type="term" value="C:postsynaptic membrane"/>
    <property type="evidence" value="ECO:0007669"/>
    <property type="project" value="TreeGrafter"/>
</dbReference>
<dbReference type="AlphaFoldDB" id="A0A0V0GC09"/>
<dbReference type="GO" id="GO:0005884">
    <property type="term" value="C:actin filament"/>
    <property type="evidence" value="ECO:0007669"/>
    <property type="project" value="TreeGrafter"/>
</dbReference>
<dbReference type="CDD" id="cd11960">
    <property type="entry name" value="SH3_Abp1_eu"/>
    <property type="match status" value="1"/>
</dbReference>
<dbReference type="FunFam" id="2.30.30.40:FF:000046">
    <property type="entry name" value="Drebrin-like protein isoform B"/>
    <property type="match status" value="1"/>
</dbReference>
<keyword evidence="5" id="KW-0175">Coiled coil</keyword>
<feature type="domain" description="ADF-H" evidence="11">
    <location>
        <begin position="2"/>
        <end position="133"/>
    </location>
</feature>
<dbReference type="PROSITE" id="PS50002">
    <property type="entry name" value="SH3"/>
    <property type="match status" value="1"/>
</dbReference>
<dbReference type="GO" id="GO:0014069">
    <property type="term" value="C:postsynaptic density"/>
    <property type="evidence" value="ECO:0007669"/>
    <property type="project" value="TreeGrafter"/>
</dbReference>
<dbReference type="SUPFAM" id="SSF50044">
    <property type="entry name" value="SH3-domain"/>
    <property type="match status" value="1"/>
</dbReference>
<dbReference type="Pfam" id="PF00241">
    <property type="entry name" value="Cofilin_ADF"/>
    <property type="match status" value="1"/>
</dbReference>
<dbReference type="Pfam" id="PF14604">
    <property type="entry name" value="SH3_9"/>
    <property type="match status" value="1"/>
</dbReference>
<dbReference type="InterPro" id="IPR036028">
    <property type="entry name" value="SH3-like_dom_sf"/>
</dbReference>
<accession>A0A0V0GC09</accession>
<organism evidence="12">
    <name type="scientific">Triatoma dimidiata</name>
    <name type="common">Kissing bug</name>
    <name type="synonym">Meccus dimidiatus</name>
    <dbReference type="NCBI Taxonomy" id="72491"/>
    <lineage>
        <taxon>Eukaryota</taxon>
        <taxon>Metazoa</taxon>
        <taxon>Ecdysozoa</taxon>
        <taxon>Arthropoda</taxon>
        <taxon>Hexapoda</taxon>
        <taxon>Insecta</taxon>
        <taxon>Pterygota</taxon>
        <taxon>Neoptera</taxon>
        <taxon>Paraneoptera</taxon>
        <taxon>Hemiptera</taxon>
        <taxon>Heteroptera</taxon>
        <taxon>Panheteroptera</taxon>
        <taxon>Cimicomorpha</taxon>
        <taxon>Reduviidae</taxon>
        <taxon>Triatominae</taxon>
        <taxon>Triatoma</taxon>
    </lineage>
</organism>
<dbReference type="PRINTS" id="PR00452">
    <property type="entry name" value="SH3DOMAIN"/>
</dbReference>
<dbReference type="FunFam" id="3.40.20.10:FF:000011">
    <property type="entry name" value="Drebrin-like protein B"/>
    <property type="match status" value="1"/>
</dbReference>
<feature type="region of interest" description="Disordered" evidence="9">
    <location>
        <begin position="197"/>
        <end position="227"/>
    </location>
</feature>
<evidence type="ECO:0000256" key="8">
    <source>
        <dbReference type="PROSITE-ProRule" id="PRU00192"/>
    </source>
</evidence>
<dbReference type="Gene3D" id="3.40.20.10">
    <property type="entry name" value="Severin"/>
    <property type="match status" value="1"/>
</dbReference>
<dbReference type="SUPFAM" id="SSF55753">
    <property type="entry name" value="Actin depolymerizing proteins"/>
    <property type="match status" value="1"/>
</dbReference>
<sequence length="407" mass="46240">MAVNLEKNREAILAAWKDVLDEKTPTDWALFGYEGNTNDLKFVCKGDGGLEELKDDLNSGKIMYAFARVQDPKTSLPKCILINWQGEGAPMVRKGTCANHIRDVSNILKGAHVTINARNEEEVDPDIIIEKVVKSTGSAYTFGQRIDIDRQTTPVGTTYKRTIPKNEINIAERDRFWQKEEEEEKRRIAEERRLKEEKKLQAEKERQQRESEQMLNERESPERVVKTNDSIRQEAEQLIKMRNFNPRAVFEKNTCAGQMTAPRRSSMDLPSGEGNGKVQHNWPPQQPAVITADPEPSALQAHHNVDEQPTQSVAVQQEQIVTAQPYSAHQDYIEETFLNGNELLEYDDLGLRAEALYDYQAADETEISFDPGDIITHIDQIDAGWWQGLGPDGTFGLFPANYVQLLD</sequence>
<evidence type="ECO:0000259" key="10">
    <source>
        <dbReference type="PROSITE" id="PS50002"/>
    </source>
</evidence>
<evidence type="ECO:0000256" key="7">
    <source>
        <dbReference type="ARBA" id="ARBA00023212"/>
    </source>
</evidence>
<dbReference type="SMART" id="SM00102">
    <property type="entry name" value="ADF"/>
    <property type="match status" value="1"/>
</dbReference>
<dbReference type="InterPro" id="IPR029006">
    <property type="entry name" value="ADF-H/Gelsolin-like_dom_sf"/>
</dbReference>
<dbReference type="InterPro" id="IPR002108">
    <property type="entry name" value="ADF-H"/>
</dbReference>
<dbReference type="PANTHER" id="PTHR10829">
    <property type="entry name" value="CORTACTIN AND DREBRIN"/>
    <property type="match status" value="1"/>
</dbReference>
<keyword evidence="3 8" id="KW-0728">SH3 domain</keyword>
<dbReference type="InterPro" id="IPR035717">
    <property type="entry name" value="Drebrin-like_SH3"/>
</dbReference>
<keyword evidence="6" id="KW-0009">Actin-binding</keyword>
<proteinExistence type="inferred from homology"/>
<dbReference type="PANTHER" id="PTHR10829:SF25">
    <property type="entry name" value="DREBRIN-LIKE PROTEIN"/>
    <property type="match status" value="1"/>
</dbReference>
<dbReference type="EMBL" id="GECL01000481">
    <property type="protein sequence ID" value="JAP05643.1"/>
    <property type="molecule type" value="Transcribed_RNA"/>
</dbReference>
<evidence type="ECO:0000256" key="9">
    <source>
        <dbReference type="SAM" id="MobiDB-lite"/>
    </source>
</evidence>
<protein>
    <submittedName>
        <fullName evidence="12">Putative drebrin</fullName>
    </submittedName>
</protein>
<keyword evidence="7" id="KW-0206">Cytoskeleton</keyword>
<dbReference type="InterPro" id="IPR001452">
    <property type="entry name" value="SH3_domain"/>
</dbReference>
<dbReference type="SMART" id="SM00326">
    <property type="entry name" value="SH3"/>
    <property type="match status" value="1"/>
</dbReference>
<evidence type="ECO:0000256" key="5">
    <source>
        <dbReference type="ARBA" id="ARBA00023054"/>
    </source>
</evidence>
<dbReference type="GO" id="GO:0030833">
    <property type="term" value="P:regulation of actin filament polymerization"/>
    <property type="evidence" value="ECO:0007669"/>
    <property type="project" value="TreeGrafter"/>
</dbReference>
<dbReference type="CDD" id="cd11281">
    <property type="entry name" value="ADF_drebrin_like"/>
    <property type="match status" value="1"/>
</dbReference>
<evidence type="ECO:0000256" key="6">
    <source>
        <dbReference type="ARBA" id="ARBA00023203"/>
    </source>
</evidence>
<evidence type="ECO:0000256" key="2">
    <source>
        <dbReference type="ARBA" id="ARBA00011039"/>
    </source>
</evidence>
<evidence type="ECO:0000313" key="12">
    <source>
        <dbReference type="EMBL" id="JAP05643.1"/>
    </source>
</evidence>
<dbReference type="GO" id="GO:0030864">
    <property type="term" value="C:cortical actin cytoskeleton"/>
    <property type="evidence" value="ECO:0007669"/>
    <property type="project" value="TreeGrafter"/>
</dbReference>
<dbReference type="GO" id="GO:0098974">
    <property type="term" value="P:postsynaptic actin cytoskeleton organization"/>
    <property type="evidence" value="ECO:0007669"/>
    <property type="project" value="TreeGrafter"/>
</dbReference>
<dbReference type="GO" id="GO:0048812">
    <property type="term" value="P:neuron projection morphogenesis"/>
    <property type="evidence" value="ECO:0007669"/>
    <property type="project" value="TreeGrafter"/>
</dbReference>
<evidence type="ECO:0000259" key="11">
    <source>
        <dbReference type="PROSITE" id="PS51263"/>
    </source>
</evidence>
<name>A0A0V0GC09_TRIDM</name>
<dbReference type="GO" id="GO:0051015">
    <property type="term" value="F:actin filament binding"/>
    <property type="evidence" value="ECO:0007669"/>
    <property type="project" value="TreeGrafter"/>
</dbReference>
<evidence type="ECO:0000256" key="1">
    <source>
        <dbReference type="ARBA" id="ARBA00004245"/>
    </source>
</evidence>
<comment type="subcellular location">
    <subcellularLocation>
        <location evidence="1">Cytoplasm</location>
        <location evidence="1">Cytoskeleton</location>
    </subcellularLocation>
</comment>
<comment type="similarity">
    <text evidence="2">Belongs to the ABP1 family.</text>
</comment>